<accession>A0A8K1CIE4</accession>
<dbReference type="SUPFAM" id="SSF50370">
    <property type="entry name" value="Ricin B-like lectins"/>
    <property type="match status" value="1"/>
</dbReference>
<dbReference type="EMBL" id="SPLM01000072">
    <property type="protein sequence ID" value="TMW63290.1"/>
    <property type="molecule type" value="Genomic_DNA"/>
</dbReference>
<feature type="active site" description="Proton donor" evidence="5">
    <location>
        <position position="208"/>
    </location>
</feature>
<name>A0A8K1CIE4_PYTOL</name>
<keyword evidence="2 8" id="KW-0732">Signal</keyword>
<evidence type="ECO:0000313" key="10">
    <source>
        <dbReference type="EMBL" id="TMW63290.1"/>
    </source>
</evidence>
<comment type="similarity">
    <text evidence="1 7">Belongs to the glycosyl hydrolase 43 family.</text>
</comment>
<comment type="caution">
    <text evidence="10">The sequence shown here is derived from an EMBL/GenBank/DDBJ whole genome shotgun (WGS) entry which is preliminary data.</text>
</comment>
<organism evidence="10 11">
    <name type="scientific">Pythium oligandrum</name>
    <name type="common">Mycoparasitic fungus</name>
    <dbReference type="NCBI Taxonomy" id="41045"/>
    <lineage>
        <taxon>Eukaryota</taxon>
        <taxon>Sar</taxon>
        <taxon>Stramenopiles</taxon>
        <taxon>Oomycota</taxon>
        <taxon>Peronosporomycetes</taxon>
        <taxon>Pythiales</taxon>
        <taxon>Pythiaceae</taxon>
        <taxon>Pythium</taxon>
    </lineage>
</organism>
<dbReference type="InterPro" id="IPR023296">
    <property type="entry name" value="Glyco_hydro_beta-prop_sf"/>
</dbReference>
<gene>
    <name evidence="10" type="ORF">Poli38472_002231</name>
</gene>
<feature type="chain" id="PRO_5035457785" description="Ricin B lectin domain-containing protein" evidence="8">
    <location>
        <begin position="22"/>
        <end position="479"/>
    </location>
</feature>
<evidence type="ECO:0000259" key="9">
    <source>
        <dbReference type="Pfam" id="PF14200"/>
    </source>
</evidence>
<keyword evidence="4 7" id="KW-0326">Glycosidase</keyword>
<dbReference type="SUPFAM" id="SSF75005">
    <property type="entry name" value="Arabinanase/levansucrase/invertase"/>
    <property type="match status" value="1"/>
</dbReference>
<dbReference type="CDD" id="cd00161">
    <property type="entry name" value="beta-trefoil_Ricin-like"/>
    <property type="match status" value="1"/>
</dbReference>
<feature type="site" description="Important for catalytic activity, responsible for pKa modulation of the active site Glu and correct orientation of both the proton donor and substrate" evidence="6">
    <location>
        <position position="149"/>
    </location>
</feature>
<evidence type="ECO:0000256" key="1">
    <source>
        <dbReference type="ARBA" id="ARBA00009865"/>
    </source>
</evidence>
<evidence type="ECO:0000256" key="4">
    <source>
        <dbReference type="ARBA" id="ARBA00023295"/>
    </source>
</evidence>
<dbReference type="Pfam" id="PF14200">
    <property type="entry name" value="RicinB_lectin_2"/>
    <property type="match status" value="1"/>
</dbReference>
<evidence type="ECO:0000256" key="7">
    <source>
        <dbReference type="RuleBase" id="RU361187"/>
    </source>
</evidence>
<evidence type="ECO:0000256" key="2">
    <source>
        <dbReference type="ARBA" id="ARBA00022729"/>
    </source>
</evidence>
<evidence type="ECO:0000313" key="11">
    <source>
        <dbReference type="Proteomes" id="UP000794436"/>
    </source>
</evidence>
<reference evidence="10" key="1">
    <citation type="submission" date="2019-03" db="EMBL/GenBank/DDBJ databases">
        <title>Long read genome sequence of the mycoparasitic Pythium oligandrum ATCC 38472 isolated from sugarbeet rhizosphere.</title>
        <authorList>
            <person name="Gaulin E."/>
        </authorList>
    </citation>
    <scope>NUCLEOTIDE SEQUENCE</scope>
    <source>
        <strain evidence="10">ATCC 38472_TT</strain>
    </source>
</reference>
<evidence type="ECO:0000256" key="8">
    <source>
        <dbReference type="SAM" id="SignalP"/>
    </source>
</evidence>
<dbReference type="Proteomes" id="UP000794436">
    <property type="component" value="Unassembled WGS sequence"/>
</dbReference>
<protein>
    <recommendedName>
        <fullName evidence="9">Ricin B lectin domain-containing protein</fullName>
    </recommendedName>
</protein>
<dbReference type="Gene3D" id="2.80.10.50">
    <property type="match status" value="1"/>
</dbReference>
<keyword evidence="11" id="KW-1185">Reference proteome</keyword>
<dbReference type="CDD" id="cd18820">
    <property type="entry name" value="GH43_LbAraf43-like"/>
    <property type="match status" value="1"/>
</dbReference>
<feature type="signal peptide" evidence="8">
    <location>
        <begin position="1"/>
        <end position="21"/>
    </location>
</feature>
<dbReference type="AlphaFoldDB" id="A0A8K1CIE4"/>
<proteinExistence type="inferred from homology"/>
<feature type="domain" description="Ricin B lectin" evidence="9">
    <location>
        <begin position="383"/>
        <end position="466"/>
    </location>
</feature>
<dbReference type="InterPro" id="IPR006710">
    <property type="entry name" value="Glyco_hydro_43"/>
</dbReference>
<dbReference type="Pfam" id="PF04616">
    <property type="entry name" value="Glyco_hydro_43"/>
    <property type="match status" value="1"/>
</dbReference>
<evidence type="ECO:0000256" key="5">
    <source>
        <dbReference type="PIRSR" id="PIRSR606710-1"/>
    </source>
</evidence>
<dbReference type="OrthoDB" id="272289at2759"/>
<dbReference type="InterPro" id="IPR000772">
    <property type="entry name" value="Ricin_B_lectin"/>
</dbReference>
<keyword evidence="3 7" id="KW-0378">Hydrolase</keyword>
<dbReference type="PANTHER" id="PTHR43817:SF1">
    <property type="entry name" value="HYDROLASE, FAMILY 43, PUTATIVE (AFU_ORTHOLOGUE AFUA_3G01660)-RELATED"/>
    <property type="match status" value="1"/>
</dbReference>
<dbReference type="Gene3D" id="2.115.10.20">
    <property type="entry name" value="Glycosyl hydrolase domain, family 43"/>
    <property type="match status" value="1"/>
</dbReference>
<dbReference type="GO" id="GO:0004553">
    <property type="term" value="F:hydrolase activity, hydrolyzing O-glycosyl compounds"/>
    <property type="evidence" value="ECO:0007669"/>
    <property type="project" value="InterPro"/>
</dbReference>
<dbReference type="GO" id="GO:0005975">
    <property type="term" value="P:carbohydrate metabolic process"/>
    <property type="evidence" value="ECO:0007669"/>
    <property type="project" value="InterPro"/>
</dbReference>
<dbReference type="InterPro" id="IPR035992">
    <property type="entry name" value="Ricin_B-like_lectins"/>
</dbReference>
<evidence type="ECO:0000256" key="3">
    <source>
        <dbReference type="ARBA" id="ARBA00022801"/>
    </source>
</evidence>
<dbReference type="PANTHER" id="PTHR43817">
    <property type="entry name" value="GLYCOSYL HYDROLASE"/>
    <property type="match status" value="1"/>
</dbReference>
<evidence type="ECO:0000256" key="6">
    <source>
        <dbReference type="PIRSR" id="PIRSR606710-2"/>
    </source>
</evidence>
<sequence>MVFGRRTLAVSVLTVLASTLASNHVVESLAGPLASNPDPFVTYHDGWYYLTGTAGSRIPLKRAKTLQDLKTTPSETIFTNTSEPGLPNEAYWAPELHRLEDKWYIYFSARYTGKNERMFVLENANNNPLEGKWTYKGLIDPTNDRYSLDGTILQLRNQTYLVYSGIGNGPKQNLYVTKLKNPWTVEGNRTFIKGPEYDFEMRDSTVTEGPAILKKNGKVFLTYSGSACNTNHYSMGLMWMNESDDPMKIESWHKIDHPVFQEDAKAHAFGPGHNNFFKSPDGKEDWFAYHATTTNKDGCSNRVTFTKRVDWDANGFPVFGTPSEPGKRYGVPSGEPAVYSNSTLANGIYLIQAASDGRVVQAKDCSYNPNTPTVFVANTKDICQQWKVQAATDGAYAFAPLKGGRVLGLKDCKTDASSPAVTLNPNGKSCEKWHLRKQSNGNWLITSAANADIHLQVGKGTTANFATLDKPQYKLVRLE</sequence>
<feature type="active site" description="Proton acceptor" evidence="5">
    <location>
        <position position="38"/>
    </location>
</feature>